<evidence type="ECO:0000313" key="2">
    <source>
        <dbReference type="Proteomes" id="UP000005446"/>
    </source>
</evidence>
<organism evidence="1 2">
    <name type="scientific">Glarea lozoyensis (strain ATCC 74030 / MF5533)</name>
    <dbReference type="NCBI Taxonomy" id="1104152"/>
    <lineage>
        <taxon>Eukaryota</taxon>
        <taxon>Fungi</taxon>
        <taxon>Dikarya</taxon>
        <taxon>Ascomycota</taxon>
        <taxon>Pezizomycotina</taxon>
        <taxon>Leotiomycetes</taxon>
        <taxon>Helotiales</taxon>
        <taxon>Helotiaceae</taxon>
        <taxon>Glarea</taxon>
    </lineage>
</organism>
<sequence>MTATSAYARPLARNLFCHVSDGIRDRVLLLRTLSITNYLVSNFQSLGNLQIHF</sequence>
<protein>
    <submittedName>
        <fullName evidence="1">Uncharacterized protein</fullName>
    </submittedName>
</protein>
<dbReference type="EMBL" id="AGUE01000057">
    <property type="protein sequence ID" value="EHL01240.1"/>
    <property type="molecule type" value="Genomic_DNA"/>
</dbReference>
<comment type="caution">
    <text evidence="1">The sequence shown here is derived from an EMBL/GenBank/DDBJ whole genome shotgun (WGS) entry which is preliminary data.</text>
</comment>
<proteinExistence type="predicted"/>
<keyword evidence="2" id="KW-1185">Reference proteome</keyword>
<evidence type="ECO:0000313" key="1">
    <source>
        <dbReference type="EMBL" id="EHL01240.1"/>
    </source>
</evidence>
<accession>H0EJQ3</accession>
<dbReference type="AlphaFoldDB" id="H0EJQ3"/>
<gene>
    <name evidence="1" type="ORF">M7I_2783</name>
</gene>
<dbReference type="Proteomes" id="UP000005446">
    <property type="component" value="Unassembled WGS sequence"/>
</dbReference>
<reference evidence="1 2" key="1">
    <citation type="journal article" date="2012" name="Eukaryot. Cell">
        <title>Genome sequence of the fungus Glarea lozoyensis: the first genome sequence of a species from the Helotiaceae family.</title>
        <authorList>
            <person name="Youssar L."/>
            <person name="Gruening B.A."/>
            <person name="Erxleben A."/>
            <person name="Guenther S."/>
            <person name="Huettel W."/>
        </authorList>
    </citation>
    <scope>NUCLEOTIDE SEQUENCE [LARGE SCALE GENOMIC DNA]</scope>
    <source>
        <strain evidence="2">ATCC 74030 / MF5533</strain>
    </source>
</reference>
<name>H0EJQ3_GLAL7</name>
<dbReference type="InParanoid" id="H0EJQ3"/>
<dbReference type="HOGENOM" id="CLU_3068853_0_0_1"/>